<accession>A0A7W5ZRU0</accession>
<dbReference type="PANTHER" id="PTHR43143">
    <property type="entry name" value="METALLOPHOSPHOESTERASE, CALCINEURIN SUPERFAMILY"/>
    <property type="match status" value="1"/>
</dbReference>
<reference evidence="2 3" key="1">
    <citation type="submission" date="2020-08" db="EMBL/GenBank/DDBJ databases">
        <title>Genomic Encyclopedia of Type Strains, Phase IV (KMG-IV): sequencing the most valuable type-strain genomes for metagenomic binning, comparative biology and taxonomic classification.</title>
        <authorList>
            <person name="Goeker M."/>
        </authorList>
    </citation>
    <scope>NUCLEOTIDE SEQUENCE [LARGE SCALE GENOMIC DNA]</scope>
    <source>
        <strain evidence="2 3">DSM 17976</strain>
    </source>
</reference>
<evidence type="ECO:0000313" key="2">
    <source>
        <dbReference type="EMBL" id="MBB3840896.1"/>
    </source>
</evidence>
<dbReference type="Proteomes" id="UP000541352">
    <property type="component" value="Unassembled WGS sequence"/>
</dbReference>
<dbReference type="Gene3D" id="3.60.21.10">
    <property type="match status" value="1"/>
</dbReference>
<dbReference type="SUPFAM" id="SSF56300">
    <property type="entry name" value="Metallo-dependent phosphatases"/>
    <property type="match status" value="1"/>
</dbReference>
<dbReference type="PANTHER" id="PTHR43143:SF4">
    <property type="entry name" value="CALCINEURIN-LIKE PHOSPHOESTERASE DOMAIN-CONTAINING PROTEIN"/>
    <property type="match status" value="1"/>
</dbReference>
<dbReference type="InterPro" id="IPR051918">
    <property type="entry name" value="STPP_CPPED1"/>
</dbReference>
<keyword evidence="2" id="KW-0269">Exonuclease</keyword>
<dbReference type="AlphaFoldDB" id="A0A7W5ZRU0"/>
<dbReference type="PROSITE" id="PS51257">
    <property type="entry name" value="PROKAR_LIPOPROTEIN"/>
    <property type="match status" value="1"/>
</dbReference>
<dbReference type="InterPro" id="IPR004843">
    <property type="entry name" value="Calcineurin-like_PHP"/>
</dbReference>
<feature type="domain" description="Calcineurin-like phosphoesterase" evidence="1">
    <location>
        <begin position="29"/>
        <end position="204"/>
    </location>
</feature>
<dbReference type="Pfam" id="PF00149">
    <property type="entry name" value="Metallophos"/>
    <property type="match status" value="1"/>
</dbReference>
<name>A0A7W5ZRU0_9BACT</name>
<protein>
    <submittedName>
        <fullName evidence="2">DNA repair exonuclease SbcCD nuclease subunit</fullName>
    </submittedName>
</protein>
<dbReference type="RefSeq" id="WP_183978186.1">
    <property type="nucleotide sequence ID" value="NZ_JACIBY010000013.1"/>
</dbReference>
<dbReference type="InterPro" id="IPR029052">
    <property type="entry name" value="Metallo-depent_PP-like"/>
</dbReference>
<evidence type="ECO:0000259" key="1">
    <source>
        <dbReference type="Pfam" id="PF00149"/>
    </source>
</evidence>
<organism evidence="2 3">
    <name type="scientific">Runella defluvii</name>
    <dbReference type="NCBI Taxonomy" id="370973"/>
    <lineage>
        <taxon>Bacteria</taxon>
        <taxon>Pseudomonadati</taxon>
        <taxon>Bacteroidota</taxon>
        <taxon>Cytophagia</taxon>
        <taxon>Cytophagales</taxon>
        <taxon>Spirosomataceae</taxon>
        <taxon>Runella</taxon>
    </lineage>
</organism>
<sequence length="262" mass="30318">MIRREFLQLSVGLVALGCQPPSTKSSRRLRFAVASDGHYGQAKTDYKAYHENIIKYFKQERAEKGLDFVVFNGDLFHDNIQFLPEVKQYFDQLGFPYYVTRGNHDHVTPAQWRETWGYDLNHSVEIGKNAIILADTSNEKGEYLCPDIPWIDAQLAKFTKKEHVFLFMHIPAKLWSEHGTTCPELEKTLAKYPNLRAMFHGHDHAIDMGKTLSKPAFFDGHFGGNWGVDYKGYRIVEARSSSSCYTFQWNPEKQLKINEQVF</sequence>
<keyword evidence="3" id="KW-1185">Reference proteome</keyword>
<evidence type="ECO:0000313" key="3">
    <source>
        <dbReference type="Proteomes" id="UP000541352"/>
    </source>
</evidence>
<dbReference type="GO" id="GO:0004527">
    <property type="term" value="F:exonuclease activity"/>
    <property type="evidence" value="ECO:0007669"/>
    <property type="project" value="UniProtKB-KW"/>
</dbReference>
<keyword evidence="2" id="KW-0378">Hydrolase</keyword>
<dbReference type="EMBL" id="JACIBY010000013">
    <property type="protein sequence ID" value="MBB3840896.1"/>
    <property type="molecule type" value="Genomic_DNA"/>
</dbReference>
<gene>
    <name evidence="2" type="ORF">FHS57_004917</name>
</gene>
<comment type="caution">
    <text evidence="2">The sequence shown here is derived from an EMBL/GenBank/DDBJ whole genome shotgun (WGS) entry which is preliminary data.</text>
</comment>
<keyword evidence="2" id="KW-0540">Nuclease</keyword>
<proteinExistence type="predicted"/>